<dbReference type="Gene3D" id="3.30.420.10">
    <property type="entry name" value="Ribonuclease H-like superfamily/Ribonuclease H"/>
    <property type="match status" value="1"/>
</dbReference>
<dbReference type="PANTHER" id="PTHR47074">
    <property type="entry name" value="BNAC02G40300D PROTEIN"/>
    <property type="match status" value="1"/>
</dbReference>
<dbReference type="InterPro" id="IPR002156">
    <property type="entry name" value="RNaseH_domain"/>
</dbReference>
<dbReference type="Proteomes" id="UP000325315">
    <property type="component" value="Unassembled WGS sequence"/>
</dbReference>
<reference evidence="3" key="1">
    <citation type="journal article" date="2019" name="Plant Biotechnol. J.">
        <title>Genome sequencing of the Australian wild diploid species Gossypium australe highlights disease resistance and delayed gland morphogenesis.</title>
        <authorList>
            <person name="Cai Y."/>
            <person name="Cai X."/>
            <person name="Wang Q."/>
            <person name="Wang P."/>
            <person name="Zhang Y."/>
            <person name="Cai C."/>
            <person name="Xu Y."/>
            <person name="Wang K."/>
            <person name="Zhou Z."/>
            <person name="Wang C."/>
            <person name="Geng S."/>
            <person name="Li B."/>
            <person name="Dong Q."/>
            <person name="Hou Y."/>
            <person name="Wang H."/>
            <person name="Ai P."/>
            <person name="Liu Z."/>
            <person name="Yi F."/>
            <person name="Sun M."/>
            <person name="An G."/>
            <person name="Cheng J."/>
            <person name="Zhang Y."/>
            <person name="Shi Q."/>
            <person name="Xie Y."/>
            <person name="Shi X."/>
            <person name="Chang Y."/>
            <person name="Huang F."/>
            <person name="Chen Y."/>
            <person name="Hong S."/>
            <person name="Mi L."/>
            <person name="Sun Q."/>
            <person name="Zhang L."/>
            <person name="Zhou B."/>
            <person name="Peng R."/>
            <person name="Zhang X."/>
            <person name="Liu F."/>
        </authorList>
    </citation>
    <scope>NUCLEOTIDE SEQUENCE [LARGE SCALE GENOMIC DNA]</scope>
    <source>
        <strain evidence="3">cv. PA1801</strain>
    </source>
</reference>
<sequence>MSRNQLIHEKKSSSSKDISDWILRYKGELDGLVTMVRTKSGEQKSWKPPVESYIKINFDGAFDLQQNRPGSGMVARNSLGEILASKSVLHSSHACLQAVLLGIHLGIESVVIEGDSLIVIKKCKAVLPNKSKIRAIIRDIHQHCGYFQRISFQFTPRSANNPTHSLATESLKKGEEVYLNRGVPDFYTTSRGNEKAMKPGLMGVHVDFFGW</sequence>
<evidence type="ECO:0000313" key="3">
    <source>
        <dbReference type="Proteomes" id="UP000325315"/>
    </source>
</evidence>
<name>A0A5B6W5R3_9ROSI</name>
<dbReference type="GO" id="GO:0003676">
    <property type="term" value="F:nucleic acid binding"/>
    <property type="evidence" value="ECO:0007669"/>
    <property type="project" value="InterPro"/>
</dbReference>
<comment type="caution">
    <text evidence="2">The sequence shown here is derived from an EMBL/GenBank/DDBJ whole genome shotgun (WGS) entry which is preliminary data.</text>
</comment>
<dbReference type="SUPFAM" id="SSF53098">
    <property type="entry name" value="Ribonuclease H-like"/>
    <property type="match status" value="1"/>
</dbReference>
<protein>
    <submittedName>
        <fullName evidence="2">Glycine, alanine and asparagine-rich protein-like</fullName>
    </submittedName>
</protein>
<dbReference type="AlphaFoldDB" id="A0A5B6W5R3"/>
<gene>
    <name evidence="2" type="ORF">EPI10_010897</name>
</gene>
<dbReference type="InterPro" id="IPR012337">
    <property type="entry name" value="RNaseH-like_sf"/>
</dbReference>
<dbReference type="GO" id="GO:0004523">
    <property type="term" value="F:RNA-DNA hybrid ribonuclease activity"/>
    <property type="evidence" value="ECO:0007669"/>
    <property type="project" value="InterPro"/>
</dbReference>
<dbReference type="Pfam" id="PF13456">
    <property type="entry name" value="RVT_3"/>
    <property type="match status" value="1"/>
</dbReference>
<dbReference type="InterPro" id="IPR044730">
    <property type="entry name" value="RNase_H-like_dom_plant"/>
</dbReference>
<dbReference type="InterPro" id="IPR036397">
    <property type="entry name" value="RNaseH_sf"/>
</dbReference>
<evidence type="ECO:0000313" key="2">
    <source>
        <dbReference type="EMBL" id="KAA3476971.1"/>
    </source>
</evidence>
<evidence type="ECO:0000259" key="1">
    <source>
        <dbReference type="Pfam" id="PF13456"/>
    </source>
</evidence>
<feature type="domain" description="RNase H type-1" evidence="1">
    <location>
        <begin position="57"/>
        <end position="169"/>
    </location>
</feature>
<dbReference type="CDD" id="cd06222">
    <property type="entry name" value="RNase_H_like"/>
    <property type="match status" value="1"/>
</dbReference>
<accession>A0A5B6W5R3</accession>
<dbReference type="PANTHER" id="PTHR47074:SF61">
    <property type="entry name" value="RNASE H TYPE-1 DOMAIN-CONTAINING PROTEIN"/>
    <property type="match status" value="1"/>
</dbReference>
<proteinExistence type="predicted"/>
<dbReference type="EMBL" id="SMMG02000004">
    <property type="protein sequence ID" value="KAA3476971.1"/>
    <property type="molecule type" value="Genomic_DNA"/>
</dbReference>
<dbReference type="OrthoDB" id="999700at2759"/>
<dbReference type="InterPro" id="IPR052929">
    <property type="entry name" value="RNase_H-like_EbsB-rel"/>
</dbReference>
<organism evidence="2 3">
    <name type="scientific">Gossypium australe</name>
    <dbReference type="NCBI Taxonomy" id="47621"/>
    <lineage>
        <taxon>Eukaryota</taxon>
        <taxon>Viridiplantae</taxon>
        <taxon>Streptophyta</taxon>
        <taxon>Embryophyta</taxon>
        <taxon>Tracheophyta</taxon>
        <taxon>Spermatophyta</taxon>
        <taxon>Magnoliopsida</taxon>
        <taxon>eudicotyledons</taxon>
        <taxon>Gunneridae</taxon>
        <taxon>Pentapetalae</taxon>
        <taxon>rosids</taxon>
        <taxon>malvids</taxon>
        <taxon>Malvales</taxon>
        <taxon>Malvaceae</taxon>
        <taxon>Malvoideae</taxon>
        <taxon>Gossypium</taxon>
    </lineage>
</organism>
<keyword evidence="3" id="KW-1185">Reference proteome</keyword>